<sequence>MGGGGLRLLPHKKWNVWRRDNIERVLRDEREHEEKQQELNSKEQRLEQERRAEQLLGQQQKQEEHINFFQAEEALVHNRKAATYDKKKNGVDDTLRRHGRLPWYARTEESAKKEPTTRQERKRKRELEVADPLQHMRPKKERTLFTGSKEGKRRIGYTDEEGPAGSDRRKYSARYDHSSSPERHRKAGEMVHTRLKKHTKHKNKIKHKVSKNDLLKKLRRERDEREASERKRAEELVYGSSKS</sequence>
<feature type="compositionally biased region" description="Basic and acidic residues" evidence="1">
    <location>
        <begin position="106"/>
        <end position="119"/>
    </location>
</feature>
<protein>
    <recommendedName>
        <fullName evidence="4">CBF1-interacting co-repressor CIR N-terminal domain-containing protein</fullName>
    </recommendedName>
</protein>
<dbReference type="EMBL" id="JBIMZQ010000003">
    <property type="protein sequence ID" value="KAL3672701.1"/>
    <property type="molecule type" value="Genomic_DNA"/>
</dbReference>
<feature type="region of interest" description="Disordered" evidence="1">
    <location>
        <begin position="28"/>
        <end position="60"/>
    </location>
</feature>
<feature type="compositionally biased region" description="Basic and acidic residues" evidence="1">
    <location>
        <begin position="166"/>
        <end position="192"/>
    </location>
</feature>
<feature type="region of interest" description="Disordered" evidence="1">
    <location>
        <begin position="87"/>
        <end position="243"/>
    </location>
</feature>
<feature type="compositionally biased region" description="Basic and acidic residues" evidence="1">
    <location>
        <begin position="210"/>
        <end position="235"/>
    </location>
</feature>
<accession>A0ABD3G430</accession>
<feature type="compositionally biased region" description="Basic and acidic residues" evidence="1">
    <location>
        <begin position="28"/>
        <end position="53"/>
    </location>
</feature>
<dbReference type="AlphaFoldDB" id="A0ABD3G430"/>
<evidence type="ECO:0000313" key="3">
    <source>
        <dbReference type="Proteomes" id="UP001632037"/>
    </source>
</evidence>
<dbReference type="Proteomes" id="UP001632037">
    <property type="component" value="Unassembled WGS sequence"/>
</dbReference>
<evidence type="ECO:0000256" key="1">
    <source>
        <dbReference type="SAM" id="MobiDB-lite"/>
    </source>
</evidence>
<name>A0ABD3G430_9STRA</name>
<feature type="compositionally biased region" description="Basic residues" evidence="1">
    <location>
        <begin position="193"/>
        <end position="209"/>
    </location>
</feature>
<organism evidence="2 3">
    <name type="scientific">Phytophthora oleae</name>
    <dbReference type="NCBI Taxonomy" id="2107226"/>
    <lineage>
        <taxon>Eukaryota</taxon>
        <taxon>Sar</taxon>
        <taxon>Stramenopiles</taxon>
        <taxon>Oomycota</taxon>
        <taxon>Peronosporomycetes</taxon>
        <taxon>Peronosporales</taxon>
        <taxon>Peronosporaceae</taxon>
        <taxon>Phytophthora</taxon>
    </lineage>
</organism>
<dbReference type="PANTHER" id="PTHR22093:SF0">
    <property type="entry name" value="LEUKOCYTE RECEPTOR CLUSTER MEMBER 1"/>
    <property type="match status" value="1"/>
</dbReference>
<evidence type="ECO:0000313" key="2">
    <source>
        <dbReference type="EMBL" id="KAL3672701.1"/>
    </source>
</evidence>
<keyword evidence="3" id="KW-1185">Reference proteome</keyword>
<gene>
    <name evidence="2" type="ORF">V7S43_001994</name>
</gene>
<proteinExistence type="predicted"/>
<evidence type="ECO:0008006" key="4">
    <source>
        <dbReference type="Google" id="ProtNLM"/>
    </source>
</evidence>
<reference evidence="2 3" key="1">
    <citation type="submission" date="2024-09" db="EMBL/GenBank/DDBJ databases">
        <title>Genome sequencing and assembly of Phytophthora oleae, isolate VK10A, causative agent of rot of olive drupes.</title>
        <authorList>
            <person name="Conti Taguali S."/>
            <person name="Riolo M."/>
            <person name="La Spada F."/>
            <person name="Cacciola S.O."/>
            <person name="Dionisio G."/>
        </authorList>
    </citation>
    <scope>NUCLEOTIDE SEQUENCE [LARGE SCALE GENOMIC DNA]</scope>
    <source>
        <strain evidence="2 3">VK10A</strain>
    </source>
</reference>
<feature type="compositionally biased region" description="Basic and acidic residues" evidence="1">
    <location>
        <begin position="87"/>
        <end position="96"/>
    </location>
</feature>
<comment type="caution">
    <text evidence="2">The sequence shown here is derived from an EMBL/GenBank/DDBJ whole genome shotgun (WGS) entry which is preliminary data.</text>
</comment>
<dbReference type="InterPro" id="IPR039875">
    <property type="entry name" value="LENG1-like"/>
</dbReference>
<dbReference type="PANTHER" id="PTHR22093">
    <property type="entry name" value="LEUKOCYTE RECEPTOR CLUSTER LRC MEMBER 1"/>
    <property type="match status" value="1"/>
</dbReference>